<keyword evidence="4" id="KW-0274">FAD</keyword>
<comment type="cofactor">
    <cofactor evidence="1">
        <name>FAD</name>
        <dbReference type="ChEBI" id="CHEBI:57692"/>
    </cofactor>
</comment>
<dbReference type="Pfam" id="PF01565">
    <property type="entry name" value="FAD_binding_4"/>
    <property type="match status" value="1"/>
</dbReference>
<dbReference type="Gene3D" id="3.30.465.10">
    <property type="match status" value="1"/>
</dbReference>
<evidence type="ECO:0000259" key="6">
    <source>
        <dbReference type="PROSITE" id="PS51387"/>
    </source>
</evidence>
<dbReference type="InterPro" id="IPR016166">
    <property type="entry name" value="FAD-bd_PCMH"/>
</dbReference>
<keyword evidence="8" id="KW-1185">Reference proteome</keyword>
<dbReference type="PANTHER" id="PTHR42973">
    <property type="entry name" value="BINDING OXIDOREDUCTASE, PUTATIVE (AFU_ORTHOLOGUE AFUA_1G17690)-RELATED"/>
    <property type="match status" value="1"/>
</dbReference>
<evidence type="ECO:0000313" key="7">
    <source>
        <dbReference type="EMBL" id="GJE88819.1"/>
    </source>
</evidence>
<accession>A0A9P3G7E5</accession>
<proteinExistence type="inferred from homology"/>
<dbReference type="SUPFAM" id="SSF55103">
    <property type="entry name" value="FAD-linked oxidases, C-terminal domain"/>
    <property type="match status" value="1"/>
</dbReference>
<organism evidence="7 8">
    <name type="scientific">Phanerochaete sordida</name>
    <dbReference type="NCBI Taxonomy" id="48140"/>
    <lineage>
        <taxon>Eukaryota</taxon>
        <taxon>Fungi</taxon>
        <taxon>Dikarya</taxon>
        <taxon>Basidiomycota</taxon>
        <taxon>Agaricomycotina</taxon>
        <taxon>Agaricomycetes</taxon>
        <taxon>Polyporales</taxon>
        <taxon>Phanerochaetaceae</taxon>
        <taxon>Phanerochaete</taxon>
    </lineage>
</organism>
<name>A0A9P3G7E5_9APHY</name>
<dbReference type="InterPro" id="IPR006094">
    <property type="entry name" value="Oxid_FAD_bind_N"/>
</dbReference>
<dbReference type="InterPro" id="IPR016167">
    <property type="entry name" value="FAD-bd_PCMH_sub1"/>
</dbReference>
<keyword evidence="3" id="KW-0285">Flavoprotein</keyword>
<dbReference type="InterPro" id="IPR050416">
    <property type="entry name" value="FAD-linked_Oxidoreductase"/>
</dbReference>
<dbReference type="Proteomes" id="UP000703269">
    <property type="component" value="Unassembled WGS sequence"/>
</dbReference>
<dbReference type="Gene3D" id="3.40.462.20">
    <property type="match status" value="1"/>
</dbReference>
<dbReference type="SUPFAM" id="SSF56176">
    <property type="entry name" value="FAD-binding/transporter-associated domain-like"/>
    <property type="match status" value="1"/>
</dbReference>
<dbReference type="InterPro" id="IPR016164">
    <property type="entry name" value="FAD-linked_Oxase-like_C"/>
</dbReference>
<evidence type="ECO:0000256" key="2">
    <source>
        <dbReference type="ARBA" id="ARBA00005466"/>
    </source>
</evidence>
<reference evidence="7 8" key="1">
    <citation type="submission" date="2021-08" db="EMBL/GenBank/DDBJ databases">
        <title>Draft Genome Sequence of Phanerochaete sordida strain YK-624.</title>
        <authorList>
            <person name="Mori T."/>
            <person name="Dohra H."/>
            <person name="Suzuki T."/>
            <person name="Kawagishi H."/>
            <person name="Hirai H."/>
        </authorList>
    </citation>
    <scope>NUCLEOTIDE SEQUENCE [LARGE SCALE GENOMIC DNA]</scope>
    <source>
        <strain evidence="7 8">YK-624</strain>
    </source>
</reference>
<evidence type="ECO:0000256" key="3">
    <source>
        <dbReference type="ARBA" id="ARBA00022630"/>
    </source>
</evidence>
<dbReference type="AlphaFoldDB" id="A0A9P3G7E5"/>
<dbReference type="PROSITE" id="PS51387">
    <property type="entry name" value="FAD_PCMH"/>
    <property type="match status" value="1"/>
</dbReference>
<dbReference type="InterPro" id="IPR012951">
    <property type="entry name" value="BBE"/>
</dbReference>
<gene>
    <name evidence="7" type="ORF">PsYK624_049060</name>
</gene>
<dbReference type="InterPro" id="IPR036318">
    <property type="entry name" value="FAD-bd_PCMH-like_sf"/>
</dbReference>
<sequence length="464" mass="49597">MISDILSVFPKDQVLTPGDGAPYEEALHRWAENAERRAKFVLLPKSATDVSNALKFVVANGLEVAVKGGGHSASGASSSEDLVVDMRHLAGVSVDVEKSLITVGGGAVWAAVDAEAAKHGLATVGGTVNHTGVGGLTLGGGYGWLTPKYGLTIDNLVQAEVVTANGDILTCSETENPDLFWAIRGAGSNFGVVTYFTLKAYPQPNGVYSGMMAFTPAQLPAVIAAAQTWAAGASVDESCMVFFACPPPARAPAVVVAPFFNGSEEEGRARFKAFFDVGPVADMTRALPYEEQNAIQNPMATHGGRKALKSAPLGSVDGEVMTRLFGEYVELVEAYPDAKESALIVELHEWKKFMEVPFDATSFANRGPYYNVTFVMRWTDPALDATMRQWTATHAKPLVDAAGARPGAGAQVARGYANFGLGDERVRDVFGAHYDRLSELKARYDPDMVFRKWFPITPKGYMGA</sequence>
<dbReference type="InterPro" id="IPR016169">
    <property type="entry name" value="FAD-bd_PCMH_sub2"/>
</dbReference>
<comment type="caution">
    <text evidence="7">The sequence shown here is derived from an EMBL/GenBank/DDBJ whole genome shotgun (WGS) entry which is preliminary data.</text>
</comment>
<dbReference type="PANTHER" id="PTHR42973:SF39">
    <property type="entry name" value="FAD-BINDING PCMH-TYPE DOMAIN-CONTAINING PROTEIN"/>
    <property type="match status" value="1"/>
</dbReference>
<dbReference type="GO" id="GO:0016491">
    <property type="term" value="F:oxidoreductase activity"/>
    <property type="evidence" value="ECO:0007669"/>
    <property type="project" value="UniProtKB-KW"/>
</dbReference>
<dbReference type="EMBL" id="BPQB01000010">
    <property type="protein sequence ID" value="GJE88819.1"/>
    <property type="molecule type" value="Genomic_DNA"/>
</dbReference>
<comment type="similarity">
    <text evidence="2">Belongs to the oxygen-dependent FAD-linked oxidoreductase family.</text>
</comment>
<dbReference type="GO" id="GO:0071949">
    <property type="term" value="F:FAD binding"/>
    <property type="evidence" value="ECO:0007669"/>
    <property type="project" value="InterPro"/>
</dbReference>
<evidence type="ECO:0000256" key="4">
    <source>
        <dbReference type="ARBA" id="ARBA00022827"/>
    </source>
</evidence>
<evidence type="ECO:0000313" key="8">
    <source>
        <dbReference type="Proteomes" id="UP000703269"/>
    </source>
</evidence>
<keyword evidence="5" id="KW-0560">Oxidoreductase</keyword>
<feature type="domain" description="FAD-binding PCMH-type" evidence="6">
    <location>
        <begin position="33"/>
        <end position="203"/>
    </location>
</feature>
<dbReference type="Pfam" id="PF08031">
    <property type="entry name" value="BBE"/>
    <property type="match status" value="1"/>
</dbReference>
<evidence type="ECO:0000256" key="1">
    <source>
        <dbReference type="ARBA" id="ARBA00001974"/>
    </source>
</evidence>
<evidence type="ECO:0000256" key="5">
    <source>
        <dbReference type="ARBA" id="ARBA00023002"/>
    </source>
</evidence>
<protein>
    <submittedName>
        <fullName evidence="7">FAD-dependent oxidoreductase</fullName>
    </submittedName>
</protein>
<dbReference type="OrthoDB" id="415825at2759"/>
<dbReference type="Gene3D" id="3.30.43.10">
    <property type="entry name" value="Uridine Diphospho-n-acetylenolpyruvylglucosamine Reductase, domain 2"/>
    <property type="match status" value="1"/>
</dbReference>